<feature type="region of interest" description="Disordered" evidence="1">
    <location>
        <begin position="1"/>
        <end position="42"/>
    </location>
</feature>
<dbReference type="EMBL" id="BRPK01000011">
    <property type="protein sequence ID" value="GLB42483.1"/>
    <property type="molecule type" value="Genomic_DNA"/>
</dbReference>
<proteinExistence type="predicted"/>
<reference evidence="2" key="1">
    <citation type="submission" date="2022-07" db="EMBL/GenBank/DDBJ databases">
        <title>The genome of Lyophyllum shimeji provides insight into the initial evolution of ectomycorrhizal fungal genome.</title>
        <authorList>
            <person name="Kobayashi Y."/>
            <person name="Shibata T."/>
            <person name="Hirakawa H."/>
            <person name="Shigenobu S."/>
            <person name="Nishiyama T."/>
            <person name="Yamada A."/>
            <person name="Hasebe M."/>
            <person name="Kawaguchi M."/>
        </authorList>
    </citation>
    <scope>NUCLEOTIDE SEQUENCE</scope>
    <source>
        <strain evidence="2">AT787</strain>
    </source>
</reference>
<evidence type="ECO:0000313" key="2">
    <source>
        <dbReference type="EMBL" id="GLB42483.1"/>
    </source>
</evidence>
<accession>A0A9P3PVS2</accession>
<evidence type="ECO:0000256" key="1">
    <source>
        <dbReference type="SAM" id="MobiDB-lite"/>
    </source>
</evidence>
<sequence>MDARSSRVHRRRPPGYLLTYVQPRGRSHQSTPKPLQRQNTAPSYLSYLALNRISAAPATVTSDTATPPSPSIATVKPDTAASHRGSLHDISRASTPPAQQPPSPPPTALALPATPAVHPWNASRNTETRRTLHAA</sequence>
<comment type="caution">
    <text evidence="2">The sequence shown here is derived from an EMBL/GenBank/DDBJ whole genome shotgun (WGS) entry which is preliminary data.</text>
</comment>
<keyword evidence="3" id="KW-1185">Reference proteome</keyword>
<feature type="compositionally biased region" description="Polar residues" evidence="1">
    <location>
        <begin position="28"/>
        <end position="42"/>
    </location>
</feature>
<evidence type="ECO:0000313" key="3">
    <source>
        <dbReference type="Proteomes" id="UP001063166"/>
    </source>
</evidence>
<protein>
    <submittedName>
        <fullName evidence="2">Uncharacterized protein</fullName>
    </submittedName>
</protein>
<feature type="compositionally biased region" description="Pro residues" evidence="1">
    <location>
        <begin position="98"/>
        <end position="107"/>
    </location>
</feature>
<feature type="region of interest" description="Disordered" evidence="1">
    <location>
        <begin position="58"/>
        <end position="135"/>
    </location>
</feature>
<dbReference type="Proteomes" id="UP001063166">
    <property type="component" value="Unassembled WGS sequence"/>
</dbReference>
<feature type="compositionally biased region" description="Basic residues" evidence="1">
    <location>
        <begin position="1"/>
        <end position="13"/>
    </location>
</feature>
<dbReference type="OrthoDB" id="26184at2759"/>
<name>A0A9P3PVS2_LYOSH</name>
<gene>
    <name evidence="2" type="ORF">LshimejAT787_1104980</name>
</gene>
<feature type="compositionally biased region" description="Basic and acidic residues" evidence="1">
    <location>
        <begin position="126"/>
        <end position="135"/>
    </location>
</feature>
<dbReference type="AlphaFoldDB" id="A0A9P3PVS2"/>
<organism evidence="2 3">
    <name type="scientific">Lyophyllum shimeji</name>
    <name type="common">Hon-shimeji</name>
    <name type="synonym">Tricholoma shimeji</name>
    <dbReference type="NCBI Taxonomy" id="47721"/>
    <lineage>
        <taxon>Eukaryota</taxon>
        <taxon>Fungi</taxon>
        <taxon>Dikarya</taxon>
        <taxon>Basidiomycota</taxon>
        <taxon>Agaricomycotina</taxon>
        <taxon>Agaricomycetes</taxon>
        <taxon>Agaricomycetidae</taxon>
        <taxon>Agaricales</taxon>
        <taxon>Tricholomatineae</taxon>
        <taxon>Lyophyllaceae</taxon>
        <taxon>Lyophyllum</taxon>
    </lineage>
</organism>